<proteinExistence type="predicted"/>
<reference evidence="1 2" key="1">
    <citation type="journal article" date="2013" name="Genome Announc.">
        <title>Genome sequence of a novel archaeal rudivirus recovered from a mexican hot spring.</title>
        <authorList>
            <person name="Servin-Garciduenas L.E."/>
            <person name="Peng X."/>
            <person name="Garrett R.A."/>
            <person name="Martinez-Romero E."/>
        </authorList>
    </citation>
    <scope>NUCLEOTIDE SEQUENCE [LARGE SCALE GENOMIC DNA]</scope>
</reference>
<accession>K4NWW5</accession>
<evidence type="ECO:0000313" key="1">
    <source>
        <dbReference type="EMBL" id="AFV51259.1"/>
    </source>
</evidence>
<name>K4NWW5_9VIRU</name>
<protein>
    <submittedName>
        <fullName evidence="1">Uncharacterized protein</fullName>
    </submittedName>
</protein>
<evidence type="ECO:0000313" key="2">
    <source>
        <dbReference type="Proteomes" id="UP000009199"/>
    </source>
</evidence>
<dbReference type="Proteomes" id="UP000009199">
    <property type="component" value="Segment"/>
</dbReference>
<organism evidence="1 2">
    <name type="scientific">Sulfolobales Mexican rod-shaped virus 1</name>
    <dbReference type="NCBI Taxonomy" id="2848122"/>
    <lineage>
        <taxon>Viruses</taxon>
        <taxon>Adnaviria</taxon>
        <taxon>Zilligvirae</taxon>
        <taxon>Taleaviricota</taxon>
        <taxon>Tokiviricetes</taxon>
        <taxon>Ligamenvirales</taxon>
        <taxon>Rudiviridae</taxon>
        <taxon>Mexirudivirus</taxon>
        <taxon>Mexirudivirus azufresense</taxon>
        <taxon>Mexirudivirus SMRV1</taxon>
    </lineage>
</organism>
<keyword evidence="2" id="KW-1185">Reference proteome</keyword>
<dbReference type="OrthoDB" id="7550at10239"/>
<dbReference type="EMBL" id="JX944686">
    <property type="protein sequence ID" value="AFV51259.1"/>
    <property type="molecule type" value="Genomic_DNA"/>
</dbReference>
<sequence length="220" mass="24730">MIKSPKIKIEASPNVSVTWSWFDQSQGIVQWTFQNNADTTKSVVLLRGAVDQNGQVLTNYYFGNAYWPDYLSLGITKWQRDNAPLQDQGVQNNTPPIAPIQTHGKYLVAFVFTLPAKMTWSMLEGGFGNGIQPYNPIAVEAEYVGDQGFCVGYDNAQIVDYVLQTGIPVTGPQPNPRLLRASAYKINGPFIELFNDTVVRGVCPELHWWRRVENLLKSLF</sequence>
<dbReference type="KEGG" id="vg:13997104"/>